<dbReference type="AlphaFoldDB" id="A0A9Q0SVK6"/>
<keyword evidence="1 2" id="KW-0694">RNA-binding</keyword>
<dbReference type="Proteomes" id="UP001151752">
    <property type="component" value="Chromosome 17"/>
</dbReference>
<accession>A0A9Q0SVK6</accession>
<proteinExistence type="predicted"/>
<keyword evidence="6" id="KW-1185">Reference proteome</keyword>
<feature type="compositionally biased region" description="Polar residues" evidence="3">
    <location>
        <begin position="19"/>
        <end position="29"/>
    </location>
</feature>
<reference evidence="5" key="2">
    <citation type="journal article" date="2023" name="Int. J. Mol. Sci.">
        <title>De Novo Assembly and Annotation of 11 Diverse Shrub Willow (Salix) Genomes Reveals Novel Gene Organization in Sex-Linked Regions.</title>
        <authorList>
            <person name="Hyden B."/>
            <person name="Feng K."/>
            <person name="Yates T.B."/>
            <person name="Jawdy S."/>
            <person name="Cereghino C."/>
            <person name="Smart L.B."/>
            <person name="Muchero W."/>
        </authorList>
    </citation>
    <scope>NUCLEOTIDE SEQUENCE</scope>
    <source>
        <tissue evidence="5">Shoot tip</tissue>
    </source>
</reference>
<gene>
    <name evidence="5" type="ORF">OIU74_015589</name>
</gene>
<comment type="caution">
    <text evidence="5">The sequence shown here is derived from an EMBL/GenBank/DDBJ whole genome shotgun (WGS) entry which is preliminary data.</text>
</comment>
<evidence type="ECO:0000313" key="6">
    <source>
        <dbReference type="Proteomes" id="UP001151752"/>
    </source>
</evidence>
<feature type="domain" description="RRM" evidence="4">
    <location>
        <begin position="30"/>
        <end position="102"/>
    </location>
</feature>
<dbReference type="CDD" id="cd00590">
    <property type="entry name" value="RRM_SF"/>
    <property type="match status" value="1"/>
</dbReference>
<dbReference type="GO" id="GO:0003723">
    <property type="term" value="F:RNA binding"/>
    <property type="evidence" value="ECO:0007669"/>
    <property type="project" value="UniProtKB-UniRule"/>
</dbReference>
<dbReference type="PROSITE" id="PS50102">
    <property type="entry name" value="RRM"/>
    <property type="match status" value="1"/>
</dbReference>
<dbReference type="Pfam" id="PF00076">
    <property type="entry name" value="RRM_1"/>
    <property type="match status" value="1"/>
</dbReference>
<feature type="region of interest" description="Disordered" evidence="3">
    <location>
        <begin position="1"/>
        <end position="29"/>
    </location>
</feature>
<name>A0A9Q0SVK6_9ROSI</name>
<evidence type="ECO:0000256" key="2">
    <source>
        <dbReference type="PROSITE-ProRule" id="PRU00176"/>
    </source>
</evidence>
<dbReference type="InterPro" id="IPR012677">
    <property type="entry name" value="Nucleotide-bd_a/b_plait_sf"/>
</dbReference>
<dbReference type="SMART" id="SM00360">
    <property type="entry name" value="RRM"/>
    <property type="match status" value="1"/>
</dbReference>
<evidence type="ECO:0000259" key="4">
    <source>
        <dbReference type="PROSITE" id="PS50102"/>
    </source>
</evidence>
<reference evidence="5" key="1">
    <citation type="submission" date="2022-11" db="EMBL/GenBank/DDBJ databases">
        <authorList>
            <person name="Hyden B.L."/>
            <person name="Feng K."/>
            <person name="Yates T."/>
            <person name="Jawdy S."/>
            <person name="Smart L.B."/>
            <person name="Muchero W."/>
        </authorList>
    </citation>
    <scope>NUCLEOTIDE SEQUENCE</scope>
    <source>
        <tissue evidence="5">Shoot tip</tissue>
    </source>
</reference>
<evidence type="ECO:0000313" key="5">
    <source>
        <dbReference type="EMBL" id="KAJ6690945.1"/>
    </source>
</evidence>
<dbReference type="InterPro" id="IPR035979">
    <property type="entry name" value="RBD_domain_sf"/>
</dbReference>
<dbReference type="SUPFAM" id="SSF54928">
    <property type="entry name" value="RNA-binding domain, RBD"/>
    <property type="match status" value="1"/>
</dbReference>
<dbReference type="PANTHER" id="PTHR23189">
    <property type="entry name" value="RNA RECOGNITION MOTIF-CONTAINING"/>
    <property type="match status" value="1"/>
</dbReference>
<sequence length="118" mass="13158">MAPLPVKSNKAGTLKSETDQQSSSEVKESNNLWVGNISREVADSDLMELFAQFGALDSVTTYSARSYAFVYFKHVEDAKQAKDALQGTSLRGNQIKIEFARPVYQKLYSQPISDAFKQ</sequence>
<evidence type="ECO:0000256" key="3">
    <source>
        <dbReference type="SAM" id="MobiDB-lite"/>
    </source>
</evidence>
<evidence type="ECO:0000256" key="1">
    <source>
        <dbReference type="ARBA" id="ARBA00022884"/>
    </source>
</evidence>
<protein>
    <submittedName>
        <fullName evidence="5">FLOWERING TIME CONTROL PROTEIN FPA</fullName>
    </submittedName>
</protein>
<organism evidence="5 6">
    <name type="scientific">Salix koriyanagi</name>
    <dbReference type="NCBI Taxonomy" id="2511006"/>
    <lineage>
        <taxon>Eukaryota</taxon>
        <taxon>Viridiplantae</taxon>
        <taxon>Streptophyta</taxon>
        <taxon>Embryophyta</taxon>
        <taxon>Tracheophyta</taxon>
        <taxon>Spermatophyta</taxon>
        <taxon>Magnoliopsida</taxon>
        <taxon>eudicotyledons</taxon>
        <taxon>Gunneridae</taxon>
        <taxon>Pentapetalae</taxon>
        <taxon>rosids</taxon>
        <taxon>fabids</taxon>
        <taxon>Malpighiales</taxon>
        <taxon>Salicaceae</taxon>
        <taxon>Saliceae</taxon>
        <taxon>Salix</taxon>
    </lineage>
</organism>
<dbReference type="EMBL" id="JAPFFM010000018">
    <property type="protein sequence ID" value="KAJ6690945.1"/>
    <property type="molecule type" value="Genomic_DNA"/>
</dbReference>
<dbReference type="FunFam" id="3.30.70.330:FF:000415">
    <property type="entry name" value="Flowering time control protein FPA"/>
    <property type="match status" value="1"/>
</dbReference>
<dbReference type="InterPro" id="IPR000504">
    <property type="entry name" value="RRM_dom"/>
</dbReference>
<dbReference type="Gene3D" id="3.30.70.330">
    <property type="match status" value="1"/>
</dbReference>